<dbReference type="PANTHER" id="PTHR36836:SF1">
    <property type="entry name" value="COLANIC ACID BIOSYNTHESIS PROTEIN WCAK"/>
    <property type="match status" value="1"/>
</dbReference>
<comment type="caution">
    <text evidence="2">The sequence shown here is derived from an EMBL/GenBank/DDBJ whole genome shotgun (WGS) entry which is preliminary data.</text>
</comment>
<dbReference type="GO" id="GO:0016740">
    <property type="term" value="F:transferase activity"/>
    <property type="evidence" value="ECO:0007669"/>
    <property type="project" value="UniProtKB-KW"/>
</dbReference>
<feature type="domain" description="Polysaccharide pyruvyl transferase" evidence="1">
    <location>
        <begin position="74"/>
        <end position="294"/>
    </location>
</feature>
<evidence type="ECO:0000259" key="1">
    <source>
        <dbReference type="Pfam" id="PF04230"/>
    </source>
</evidence>
<organism evidence="2 3">
    <name type="scientific">Leucobacter tardus</name>
    <dbReference type="NCBI Taxonomy" id="501483"/>
    <lineage>
        <taxon>Bacteria</taxon>
        <taxon>Bacillati</taxon>
        <taxon>Actinomycetota</taxon>
        <taxon>Actinomycetes</taxon>
        <taxon>Micrococcales</taxon>
        <taxon>Microbacteriaceae</taxon>
        <taxon>Leucobacter</taxon>
    </lineage>
</organism>
<dbReference type="Pfam" id="PF04230">
    <property type="entry name" value="PS_pyruv_trans"/>
    <property type="match status" value="1"/>
</dbReference>
<dbReference type="EMBL" id="JAGFBF010000001">
    <property type="protein sequence ID" value="MBO2988793.1"/>
    <property type="molecule type" value="Genomic_DNA"/>
</dbReference>
<dbReference type="PANTHER" id="PTHR36836">
    <property type="entry name" value="COLANIC ACID BIOSYNTHESIS PROTEIN WCAK"/>
    <property type="match status" value="1"/>
</dbReference>
<sequence>MRILIAWADDVSPNLGVRVLGRGSIDLISSVHPSAEFEVLNYGSRPAAVPWSPRSLLRQRLRPGSPMMEWLSSFDVFWDTRSGDSFADIYGMDRHLTMSLIHEFAAQAGARCIMAPQTIGPFGRCTARALASRSLKRSSLVFARDPRSAEAAAGLGRRVDATTTDLVFAIDAPPTRAPHDVVLNVSGLLWQQNPHVDHQEYRRAVRLIIAGLRADGRSVTLMPHVLASRAHDSDIAAAHELQVEYAGELDLLVPTDLDEARSALAGARIVIGARMHACLNALSTGTPAIAMAYSRKFRPLLAELGWEYVVDVDDAMTTSRAVLAATRSPGLAERAHEVRAEGRSRIDRLRPAVAALLAG</sequence>
<dbReference type="AlphaFoldDB" id="A0A939QEP3"/>
<protein>
    <submittedName>
        <fullName evidence="2">Polysaccharide pyruvyl transferase family protein</fullName>
    </submittedName>
</protein>
<gene>
    <name evidence="2" type="ORF">J4H85_02105</name>
</gene>
<dbReference type="RefSeq" id="WP_208236425.1">
    <property type="nucleotide sequence ID" value="NZ_BAAAQU010000001.1"/>
</dbReference>
<name>A0A939QEP3_9MICO</name>
<evidence type="ECO:0000313" key="3">
    <source>
        <dbReference type="Proteomes" id="UP000668403"/>
    </source>
</evidence>
<proteinExistence type="predicted"/>
<reference evidence="2" key="1">
    <citation type="submission" date="2021-03" db="EMBL/GenBank/DDBJ databases">
        <title>Leucobacter chromiisoli sp. nov., isolated from chromium-containing soil of chemical plant.</title>
        <authorList>
            <person name="Xu Z."/>
        </authorList>
    </citation>
    <scope>NUCLEOTIDE SEQUENCE</scope>
    <source>
        <strain evidence="2">K 70/01</strain>
    </source>
</reference>
<dbReference type="InterPro" id="IPR007345">
    <property type="entry name" value="Polysacch_pyruvyl_Trfase"/>
</dbReference>
<keyword evidence="3" id="KW-1185">Reference proteome</keyword>
<dbReference type="Proteomes" id="UP000668403">
    <property type="component" value="Unassembled WGS sequence"/>
</dbReference>
<keyword evidence="2" id="KW-0808">Transferase</keyword>
<accession>A0A939QEP3</accession>
<evidence type="ECO:0000313" key="2">
    <source>
        <dbReference type="EMBL" id="MBO2988793.1"/>
    </source>
</evidence>